<sequence length="302" mass="31977">MVSSRAYKLHAPALCFLSFSTNHHAPASLTASLYPHVHHLILQAVNPHASNMCHYDCIVFECGDWKWGPFRKHCHKEYRMGETCGMKLLENNIMQPGKCTICQAIERKERRYEKAVSDYKRFSTQSNRTASAAKAKAEAEEIWAEMEKLKADRAARYMNVGSNRRANPAPGSSRGRGAGGSVASSSSSGRGGYGAGEREPLSGPSQGYAVSGAPQGYTVSVAPGYSVGGATPGYPVSGAPGYPGSGATSGYPVSGQSQGYGAVPEYMYPGEDPSSGSAAGGSYSFNDGTGGSYYGTNHQQGR</sequence>
<evidence type="ECO:0000256" key="2">
    <source>
        <dbReference type="SAM" id="MobiDB-lite"/>
    </source>
</evidence>
<evidence type="ECO:0000313" key="4">
    <source>
        <dbReference type="Proteomes" id="UP000799767"/>
    </source>
</evidence>
<evidence type="ECO:0000313" key="3">
    <source>
        <dbReference type="EMBL" id="KAF2485572.1"/>
    </source>
</evidence>
<keyword evidence="1" id="KW-0175">Coiled coil</keyword>
<feature type="region of interest" description="Disordered" evidence="2">
    <location>
        <begin position="161"/>
        <end position="209"/>
    </location>
</feature>
<dbReference type="RefSeq" id="XP_033592141.1">
    <property type="nucleotide sequence ID" value="XM_033729165.1"/>
</dbReference>
<feature type="compositionally biased region" description="Low complexity" evidence="2">
    <location>
        <begin position="274"/>
        <end position="284"/>
    </location>
</feature>
<name>A0A6A6PZX5_9PEZI</name>
<feature type="coiled-coil region" evidence="1">
    <location>
        <begin position="105"/>
        <end position="152"/>
    </location>
</feature>
<accession>A0A6A6PZX5</accession>
<evidence type="ECO:0000256" key="1">
    <source>
        <dbReference type="SAM" id="Coils"/>
    </source>
</evidence>
<feature type="region of interest" description="Disordered" evidence="2">
    <location>
        <begin position="243"/>
        <end position="302"/>
    </location>
</feature>
<organism evidence="3 4">
    <name type="scientific">Neohortaea acidophila</name>
    <dbReference type="NCBI Taxonomy" id="245834"/>
    <lineage>
        <taxon>Eukaryota</taxon>
        <taxon>Fungi</taxon>
        <taxon>Dikarya</taxon>
        <taxon>Ascomycota</taxon>
        <taxon>Pezizomycotina</taxon>
        <taxon>Dothideomycetes</taxon>
        <taxon>Dothideomycetidae</taxon>
        <taxon>Mycosphaerellales</taxon>
        <taxon>Teratosphaeriaceae</taxon>
        <taxon>Neohortaea</taxon>
    </lineage>
</organism>
<dbReference type="EMBL" id="MU001633">
    <property type="protein sequence ID" value="KAF2485572.1"/>
    <property type="molecule type" value="Genomic_DNA"/>
</dbReference>
<dbReference type="GeneID" id="54470167"/>
<gene>
    <name evidence="3" type="ORF">BDY17DRAFT_107292</name>
</gene>
<proteinExistence type="predicted"/>
<dbReference type="Proteomes" id="UP000799767">
    <property type="component" value="Unassembled WGS sequence"/>
</dbReference>
<dbReference type="AlphaFoldDB" id="A0A6A6PZX5"/>
<reference evidence="3" key="1">
    <citation type="journal article" date="2020" name="Stud. Mycol.">
        <title>101 Dothideomycetes genomes: a test case for predicting lifestyles and emergence of pathogens.</title>
        <authorList>
            <person name="Haridas S."/>
            <person name="Albert R."/>
            <person name="Binder M."/>
            <person name="Bloem J."/>
            <person name="Labutti K."/>
            <person name="Salamov A."/>
            <person name="Andreopoulos B."/>
            <person name="Baker S."/>
            <person name="Barry K."/>
            <person name="Bills G."/>
            <person name="Bluhm B."/>
            <person name="Cannon C."/>
            <person name="Castanera R."/>
            <person name="Culley D."/>
            <person name="Daum C."/>
            <person name="Ezra D."/>
            <person name="Gonzalez J."/>
            <person name="Henrissat B."/>
            <person name="Kuo A."/>
            <person name="Liang C."/>
            <person name="Lipzen A."/>
            <person name="Lutzoni F."/>
            <person name="Magnuson J."/>
            <person name="Mondo S."/>
            <person name="Nolan M."/>
            <person name="Ohm R."/>
            <person name="Pangilinan J."/>
            <person name="Park H.-J."/>
            <person name="Ramirez L."/>
            <person name="Alfaro M."/>
            <person name="Sun H."/>
            <person name="Tritt A."/>
            <person name="Yoshinaga Y."/>
            <person name="Zwiers L.-H."/>
            <person name="Turgeon B."/>
            <person name="Goodwin S."/>
            <person name="Spatafora J."/>
            <person name="Crous P."/>
            <person name="Grigoriev I."/>
        </authorList>
    </citation>
    <scope>NUCLEOTIDE SEQUENCE</scope>
    <source>
        <strain evidence="3">CBS 113389</strain>
    </source>
</reference>
<protein>
    <submittedName>
        <fullName evidence="3">Uncharacterized protein</fullName>
    </submittedName>
</protein>
<keyword evidence="4" id="KW-1185">Reference proteome</keyword>
<dbReference type="OrthoDB" id="5015991at2759"/>